<feature type="compositionally biased region" description="Low complexity" evidence="1">
    <location>
        <begin position="83"/>
        <end position="98"/>
    </location>
</feature>
<evidence type="ECO:0000313" key="2">
    <source>
        <dbReference type="EMBL" id="CAA9229188.1"/>
    </source>
</evidence>
<feature type="region of interest" description="Disordered" evidence="1">
    <location>
        <begin position="66"/>
        <end position="98"/>
    </location>
</feature>
<organism evidence="2">
    <name type="scientific">uncultured Acidimicrobiales bacterium</name>
    <dbReference type="NCBI Taxonomy" id="310071"/>
    <lineage>
        <taxon>Bacteria</taxon>
        <taxon>Bacillati</taxon>
        <taxon>Actinomycetota</taxon>
        <taxon>Acidimicrobiia</taxon>
        <taxon>Acidimicrobiales</taxon>
        <taxon>environmental samples</taxon>
    </lineage>
</organism>
<dbReference type="EMBL" id="CADCSZ010000066">
    <property type="protein sequence ID" value="CAA9229188.1"/>
    <property type="molecule type" value="Genomic_DNA"/>
</dbReference>
<accession>A0A6J4HQG9</accession>
<dbReference type="AlphaFoldDB" id="A0A6J4HQG9"/>
<evidence type="ECO:0000256" key="1">
    <source>
        <dbReference type="SAM" id="MobiDB-lite"/>
    </source>
</evidence>
<name>A0A6J4HQG9_9ACTN</name>
<protein>
    <submittedName>
        <fullName evidence="2">Uncharacterized protein</fullName>
    </submittedName>
</protein>
<gene>
    <name evidence="2" type="ORF">AVDCRST_MAG76-1133</name>
</gene>
<reference evidence="2" key="1">
    <citation type="submission" date="2020-02" db="EMBL/GenBank/DDBJ databases">
        <authorList>
            <person name="Meier V. D."/>
        </authorList>
    </citation>
    <scope>NUCLEOTIDE SEQUENCE</scope>
    <source>
        <strain evidence="2">AVDCRST_MAG76</strain>
    </source>
</reference>
<proteinExistence type="predicted"/>
<sequence>MSFLPLVRHGGRSQHGLVFSAYCPGHGRRVLLGPHDIVAIHNTTKGVHAYWRCPCGGQGSFLTGRRAATGNGAHTPADQAPESQSGSSTAVAVSAGDD</sequence>